<dbReference type="InterPro" id="IPR015631">
    <property type="entry name" value="CD2/SLAM_rcpt"/>
</dbReference>
<reference evidence="6 7" key="1">
    <citation type="submission" date="2019-09" db="EMBL/GenBank/DDBJ databases">
        <title>Bird 10,000 Genomes (B10K) Project - Family phase.</title>
        <authorList>
            <person name="Zhang G."/>
        </authorList>
    </citation>
    <scope>NUCLEOTIDE SEQUENCE [LARGE SCALE GENOMIC DNA]</scope>
    <source>
        <strain evidence="6">OUT-0054</strain>
        <tissue evidence="6">Blood</tissue>
    </source>
</reference>
<comment type="caution">
    <text evidence="6">The sequence shown here is derived from an EMBL/GenBank/DDBJ whole genome shotgun (WGS) entry which is preliminary data.</text>
</comment>
<dbReference type="Gene3D" id="2.60.40.10">
    <property type="entry name" value="Immunoglobulins"/>
    <property type="match status" value="2"/>
</dbReference>
<keyword evidence="2" id="KW-0732">Signal</keyword>
<proteinExistence type="predicted"/>
<feature type="domain" description="Immunoglobulin" evidence="5">
    <location>
        <begin position="17"/>
        <end position="111"/>
    </location>
</feature>
<comment type="subcellular location">
    <subcellularLocation>
        <location evidence="1">Membrane</location>
    </subcellularLocation>
</comment>
<dbReference type="SMART" id="SM00409">
    <property type="entry name" value="IG"/>
    <property type="match status" value="1"/>
</dbReference>
<organism evidence="6 7">
    <name type="scientific">Acrocephalus arundinaceus</name>
    <name type="common">Great reed-warbler</name>
    <dbReference type="NCBI Taxonomy" id="39621"/>
    <lineage>
        <taxon>Eukaryota</taxon>
        <taxon>Metazoa</taxon>
        <taxon>Chordata</taxon>
        <taxon>Craniata</taxon>
        <taxon>Vertebrata</taxon>
        <taxon>Euteleostomi</taxon>
        <taxon>Archelosauria</taxon>
        <taxon>Archosauria</taxon>
        <taxon>Dinosauria</taxon>
        <taxon>Saurischia</taxon>
        <taxon>Theropoda</taxon>
        <taxon>Coelurosauria</taxon>
        <taxon>Aves</taxon>
        <taxon>Neognathae</taxon>
        <taxon>Neoaves</taxon>
        <taxon>Telluraves</taxon>
        <taxon>Australaves</taxon>
        <taxon>Passeriformes</taxon>
        <taxon>Sylvioidea</taxon>
        <taxon>Sylviidae</taxon>
        <taxon>Acrocephalinae</taxon>
        <taxon>Acrocephalus</taxon>
    </lineage>
</organism>
<dbReference type="InterPro" id="IPR036179">
    <property type="entry name" value="Ig-like_dom_sf"/>
</dbReference>
<keyword evidence="7" id="KW-1185">Reference proteome</keyword>
<dbReference type="EMBL" id="VZST01023415">
    <property type="protein sequence ID" value="NWZ74541.1"/>
    <property type="molecule type" value="Genomic_DNA"/>
</dbReference>
<protein>
    <submittedName>
        <fullName evidence="6">SLAF7 protein</fullName>
    </submittedName>
</protein>
<name>A0A7K7Q5W5_ACRAR</name>
<accession>A0A7K7Q5W5</accession>
<dbReference type="PANTHER" id="PTHR12080">
    <property type="entry name" value="SIGNALING LYMPHOCYTIC ACTIVATION MOLECULE"/>
    <property type="match status" value="1"/>
</dbReference>
<keyword evidence="3" id="KW-0472">Membrane</keyword>
<dbReference type="Proteomes" id="UP000549775">
    <property type="component" value="Unassembled WGS sequence"/>
</dbReference>
<feature type="non-terminal residue" evidence="6">
    <location>
        <position position="203"/>
    </location>
</feature>
<dbReference type="PANTHER" id="PTHR12080:SF55">
    <property type="entry name" value="LYMPHOCYTE FUNCTION-ASSOCIATED ANTIGEN 3"/>
    <property type="match status" value="1"/>
</dbReference>
<dbReference type="SUPFAM" id="SSF48726">
    <property type="entry name" value="Immunoglobulin"/>
    <property type="match status" value="1"/>
</dbReference>
<evidence type="ECO:0000313" key="7">
    <source>
        <dbReference type="Proteomes" id="UP000549775"/>
    </source>
</evidence>
<dbReference type="GO" id="GO:0016020">
    <property type="term" value="C:membrane"/>
    <property type="evidence" value="ECO:0007669"/>
    <property type="project" value="UniProtKB-SubCell"/>
</dbReference>
<keyword evidence="4" id="KW-0325">Glycoprotein</keyword>
<evidence type="ECO:0000256" key="4">
    <source>
        <dbReference type="ARBA" id="ARBA00023180"/>
    </source>
</evidence>
<evidence type="ECO:0000256" key="2">
    <source>
        <dbReference type="ARBA" id="ARBA00022729"/>
    </source>
</evidence>
<dbReference type="InterPro" id="IPR013783">
    <property type="entry name" value="Ig-like_fold"/>
</dbReference>
<evidence type="ECO:0000259" key="5">
    <source>
        <dbReference type="SMART" id="SM00409"/>
    </source>
</evidence>
<sequence length="203" mass="22031">HPVFSPHFLSPASAGDTIEVIGAVGRSVTLRSRSAVTDADAAFWNFGNAPIVTVPLKGSSQPFFRQEEFKTHFTVSERGRALRISQLSMEDAGTYTLTIGIKTSTFTLQVYKELAELRVTCEAQNCSDGSCSFSLRCSLPDADFGNVSYIWRKWDQPWDEGSGVLLVVNKSSLDEPEPVTCTARNAVSSRNVTVTTPGVLCSG</sequence>
<evidence type="ECO:0000256" key="1">
    <source>
        <dbReference type="ARBA" id="ARBA00004370"/>
    </source>
</evidence>
<evidence type="ECO:0000313" key="6">
    <source>
        <dbReference type="EMBL" id="NWZ74541.1"/>
    </source>
</evidence>
<dbReference type="InterPro" id="IPR013106">
    <property type="entry name" value="Ig_V-set"/>
</dbReference>
<feature type="non-terminal residue" evidence="6">
    <location>
        <position position="1"/>
    </location>
</feature>
<dbReference type="AlphaFoldDB" id="A0A7K7Q5W5"/>
<dbReference type="Pfam" id="PF07686">
    <property type="entry name" value="V-set"/>
    <property type="match status" value="1"/>
</dbReference>
<gene>
    <name evidence="6" type="primary">Slamf7_1</name>
    <name evidence="6" type="ORF">ACRARU_R14981</name>
</gene>
<evidence type="ECO:0000256" key="3">
    <source>
        <dbReference type="ARBA" id="ARBA00023136"/>
    </source>
</evidence>
<dbReference type="InterPro" id="IPR003599">
    <property type="entry name" value="Ig_sub"/>
</dbReference>
<dbReference type="OrthoDB" id="8741746at2759"/>